<comment type="caution">
    <text evidence="1">The sequence shown here is derived from an EMBL/GenBank/DDBJ whole genome shotgun (WGS) entry which is preliminary data.</text>
</comment>
<protein>
    <submittedName>
        <fullName evidence="1">Uncharacterized protein</fullName>
    </submittedName>
</protein>
<proteinExistence type="predicted"/>
<evidence type="ECO:0000313" key="2">
    <source>
        <dbReference type="Proteomes" id="UP001583172"/>
    </source>
</evidence>
<accession>A0ABR3V2Q2</accession>
<organism evidence="1 2">
    <name type="scientific">Humicola insolens</name>
    <name type="common">Soft-rot fungus</name>
    <dbReference type="NCBI Taxonomy" id="85995"/>
    <lineage>
        <taxon>Eukaryota</taxon>
        <taxon>Fungi</taxon>
        <taxon>Dikarya</taxon>
        <taxon>Ascomycota</taxon>
        <taxon>Pezizomycotina</taxon>
        <taxon>Sordariomycetes</taxon>
        <taxon>Sordariomycetidae</taxon>
        <taxon>Sordariales</taxon>
        <taxon>Chaetomiaceae</taxon>
        <taxon>Mycothermus</taxon>
    </lineage>
</organism>
<gene>
    <name evidence="1" type="ORF">VTJ49DRAFT_6244</name>
</gene>
<reference evidence="1 2" key="1">
    <citation type="journal article" date="2024" name="Commun. Biol.">
        <title>Comparative genomic analysis of thermophilic fungi reveals convergent evolutionary adaptations and gene losses.</title>
        <authorList>
            <person name="Steindorff A.S."/>
            <person name="Aguilar-Pontes M.V."/>
            <person name="Robinson A.J."/>
            <person name="Andreopoulos B."/>
            <person name="LaButti K."/>
            <person name="Kuo A."/>
            <person name="Mondo S."/>
            <person name="Riley R."/>
            <person name="Otillar R."/>
            <person name="Haridas S."/>
            <person name="Lipzen A."/>
            <person name="Grimwood J."/>
            <person name="Schmutz J."/>
            <person name="Clum A."/>
            <person name="Reid I.D."/>
            <person name="Moisan M.C."/>
            <person name="Butler G."/>
            <person name="Nguyen T.T.M."/>
            <person name="Dewar K."/>
            <person name="Conant G."/>
            <person name="Drula E."/>
            <person name="Henrissat B."/>
            <person name="Hansel C."/>
            <person name="Singer S."/>
            <person name="Hutchinson M.I."/>
            <person name="de Vries R.P."/>
            <person name="Natvig D.O."/>
            <person name="Powell A.J."/>
            <person name="Tsang A."/>
            <person name="Grigoriev I.V."/>
        </authorList>
    </citation>
    <scope>NUCLEOTIDE SEQUENCE [LARGE SCALE GENOMIC DNA]</scope>
    <source>
        <strain evidence="1 2">CBS 620.91</strain>
    </source>
</reference>
<name>A0ABR3V2Q2_HUMIN</name>
<dbReference type="Proteomes" id="UP001583172">
    <property type="component" value="Unassembled WGS sequence"/>
</dbReference>
<dbReference type="EMBL" id="JAZGSY010000567">
    <property type="protein sequence ID" value="KAL1835681.1"/>
    <property type="molecule type" value="Genomic_DNA"/>
</dbReference>
<keyword evidence="2" id="KW-1185">Reference proteome</keyword>
<evidence type="ECO:0000313" key="1">
    <source>
        <dbReference type="EMBL" id="KAL1835681.1"/>
    </source>
</evidence>
<sequence length="61" mass="7148">MDNVNCYTKVTYGVSVLDQVDRAISYYQKDLSSEDRHALLGEEEFRYMSEIARPSEPQENR</sequence>